<sequence>MRRTPCLRATSAPTRRKAASSWSARRLKTSSKRWRWPVPSEPVHNAGHTHPPRTLVTGGSGFLGSHVADALSDAGHEVTILDAMESQHLRPDQRMVVGDILDDELLASVSNGMDYIYHFAGLADIDECETRPADVAAVNILGTVRLLEACAHVRRFVFASSAYVYSAAGSFYRSSKQACEAFIEDFHEQRGLPYTILRYGSLYGTRADERNSIHRLLRQALRDKRIAYHGTGEEVREYIHVEDAARISVQILDPVYENERIMLTGTEKMRYADLLQMIREMLRGEVTIDMLPSTRKAHYTLTPYNFSPKPGKKLTANPHIDMGQGLLQCMAEIYEDLHSDHGDA</sequence>
<dbReference type="InterPro" id="IPR001509">
    <property type="entry name" value="Epimerase_deHydtase"/>
</dbReference>
<organism evidence="4 5">
    <name type="scientific">Oceanidesulfovibrio indonesiensis</name>
    <dbReference type="NCBI Taxonomy" id="54767"/>
    <lineage>
        <taxon>Bacteria</taxon>
        <taxon>Pseudomonadati</taxon>
        <taxon>Thermodesulfobacteriota</taxon>
        <taxon>Desulfovibrionia</taxon>
        <taxon>Desulfovibrionales</taxon>
        <taxon>Desulfovibrionaceae</taxon>
        <taxon>Oceanidesulfovibrio</taxon>
    </lineage>
</organism>
<dbReference type="Proteomes" id="UP000448292">
    <property type="component" value="Unassembled WGS sequence"/>
</dbReference>
<evidence type="ECO:0000313" key="4">
    <source>
        <dbReference type="EMBL" id="TVM14365.1"/>
    </source>
</evidence>
<dbReference type="AlphaFoldDB" id="A0A7M3MAR7"/>
<dbReference type="PANTHER" id="PTHR43000">
    <property type="entry name" value="DTDP-D-GLUCOSE 4,6-DEHYDRATASE-RELATED"/>
    <property type="match status" value="1"/>
</dbReference>
<proteinExistence type="inferred from homology"/>
<accession>A0A7M3MAR7</accession>
<protein>
    <submittedName>
        <fullName evidence="4">NAD(P)-dependent oxidoreductase</fullName>
    </submittedName>
</protein>
<feature type="region of interest" description="Disordered" evidence="2">
    <location>
        <begin position="1"/>
        <end position="23"/>
    </location>
</feature>
<evidence type="ECO:0000313" key="5">
    <source>
        <dbReference type="Proteomes" id="UP000448292"/>
    </source>
</evidence>
<evidence type="ECO:0000259" key="3">
    <source>
        <dbReference type="Pfam" id="PF01370"/>
    </source>
</evidence>
<keyword evidence="5" id="KW-1185">Reference proteome</keyword>
<feature type="domain" description="NAD-dependent epimerase/dehydratase" evidence="3">
    <location>
        <begin position="55"/>
        <end position="254"/>
    </location>
</feature>
<gene>
    <name evidence="4" type="ORF">DPQ33_17600</name>
</gene>
<comment type="similarity">
    <text evidence="1">Belongs to the NAD(P)-dependent epimerase/dehydratase family.</text>
</comment>
<evidence type="ECO:0000256" key="1">
    <source>
        <dbReference type="ARBA" id="ARBA00007637"/>
    </source>
</evidence>
<dbReference type="InterPro" id="IPR036291">
    <property type="entry name" value="NAD(P)-bd_dom_sf"/>
</dbReference>
<name>A0A7M3MAR7_9BACT</name>
<dbReference type="SUPFAM" id="SSF51735">
    <property type="entry name" value="NAD(P)-binding Rossmann-fold domains"/>
    <property type="match status" value="1"/>
</dbReference>
<dbReference type="CDD" id="cd08946">
    <property type="entry name" value="SDR_e"/>
    <property type="match status" value="1"/>
</dbReference>
<comment type="caution">
    <text evidence="4">The sequence shown here is derived from an EMBL/GenBank/DDBJ whole genome shotgun (WGS) entry which is preliminary data.</text>
</comment>
<reference evidence="4 5" key="1">
    <citation type="submission" date="2018-06" db="EMBL/GenBank/DDBJ databases">
        <title>Complete genome of Desulfovibrio indonesiensis P37SLT.</title>
        <authorList>
            <person name="Crispim J.S."/>
            <person name="Vidigal P.M.P."/>
            <person name="Silva L.C.F."/>
            <person name="Laguardia C.N."/>
            <person name="Araujo L.C."/>
            <person name="Dias R.S."/>
            <person name="Sousa M.P."/>
            <person name="Paula S.O."/>
            <person name="Silva C."/>
        </authorList>
    </citation>
    <scope>NUCLEOTIDE SEQUENCE [LARGE SCALE GENOMIC DNA]</scope>
    <source>
        <strain evidence="4 5">P37SLT</strain>
    </source>
</reference>
<evidence type="ECO:0000256" key="2">
    <source>
        <dbReference type="SAM" id="MobiDB-lite"/>
    </source>
</evidence>
<dbReference type="Pfam" id="PF01370">
    <property type="entry name" value="Epimerase"/>
    <property type="match status" value="1"/>
</dbReference>
<dbReference type="EMBL" id="QMIE01000025">
    <property type="protein sequence ID" value="TVM14365.1"/>
    <property type="molecule type" value="Genomic_DNA"/>
</dbReference>
<dbReference type="OrthoDB" id="9769113at2"/>
<dbReference type="Gene3D" id="3.40.50.720">
    <property type="entry name" value="NAD(P)-binding Rossmann-like Domain"/>
    <property type="match status" value="1"/>
</dbReference>